<name>A0A6A4H2M8_9AGAR</name>
<evidence type="ECO:0000313" key="2">
    <source>
        <dbReference type="Proteomes" id="UP000799118"/>
    </source>
</evidence>
<evidence type="ECO:0000313" key="1">
    <source>
        <dbReference type="EMBL" id="KAE9391585.1"/>
    </source>
</evidence>
<reference evidence="1" key="1">
    <citation type="journal article" date="2019" name="Environ. Microbiol.">
        <title>Fungal ecological strategies reflected in gene transcription - a case study of two litter decomposers.</title>
        <authorList>
            <person name="Barbi F."/>
            <person name="Kohler A."/>
            <person name="Barry K."/>
            <person name="Baskaran P."/>
            <person name="Daum C."/>
            <person name="Fauchery L."/>
            <person name="Ihrmark K."/>
            <person name="Kuo A."/>
            <person name="LaButti K."/>
            <person name="Lipzen A."/>
            <person name="Morin E."/>
            <person name="Grigoriev I.V."/>
            <person name="Henrissat B."/>
            <person name="Lindahl B."/>
            <person name="Martin F."/>
        </authorList>
    </citation>
    <scope>NUCLEOTIDE SEQUENCE</scope>
    <source>
        <strain evidence="1">JB14</strain>
    </source>
</reference>
<sequence length="185" mass="19803">MSILCLSCASSQYQSHVVYQCRDPRLWYQHAITPLPDGATWFFYQDTSNNSIIAVHTSNTLTAGGTFLSEELYVPGSEVRSNSPIAVSGVVNSAGTSWTEIHVFFYSPENVLSEFYFTAGVGLQGGPTCTTCVTNEGFLGAPDSQMLYALETDEEVRVGFVSAGAPDTVSEAANSGNGWTVASLT</sequence>
<proteinExistence type="predicted"/>
<dbReference type="Gene3D" id="2.120.10.70">
    <property type="entry name" value="Fucose-specific lectin"/>
    <property type="match status" value="1"/>
</dbReference>
<protein>
    <submittedName>
        <fullName evidence="1">Uncharacterized protein</fullName>
    </submittedName>
</protein>
<keyword evidence="2" id="KW-1185">Reference proteome</keyword>
<dbReference type="SUPFAM" id="SSF89372">
    <property type="entry name" value="Fucose-specific lectin"/>
    <property type="match status" value="1"/>
</dbReference>
<dbReference type="Proteomes" id="UP000799118">
    <property type="component" value="Unassembled WGS sequence"/>
</dbReference>
<gene>
    <name evidence="1" type="ORF">BT96DRAFT_1024021</name>
</gene>
<accession>A0A6A4H2M8</accession>
<dbReference type="EMBL" id="ML769619">
    <property type="protein sequence ID" value="KAE9391585.1"/>
    <property type="molecule type" value="Genomic_DNA"/>
</dbReference>
<dbReference type="AlphaFoldDB" id="A0A6A4H2M8"/>
<dbReference type="OrthoDB" id="2928315at2759"/>
<organism evidence="1 2">
    <name type="scientific">Gymnopus androsaceus JB14</name>
    <dbReference type="NCBI Taxonomy" id="1447944"/>
    <lineage>
        <taxon>Eukaryota</taxon>
        <taxon>Fungi</taxon>
        <taxon>Dikarya</taxon>
        <taxon>Basidiomycota</taxon>
        <taxon>Agaricomycotina</taxon>
        <taxon>Agaricomycetes</taxon>
        <taxon>Agaricomycetidae</taxon>
        <taxon>Agaricales</taxon>
        <taxon>Marasmiineae</taxon>
        <taxon>Omphalotaceae</taxon>
        <taxon>Gymnopus</taxon>
    </lineage>
</organism>